<comment type="caution">
    <text evidence="3">The sequence shown here is derived from an EMBL/GenBank/DDBJ whole genome shotgun (WGS) entry which is preliminary data.</text>
</comment>
<dbReference type="EMBL" id="BKAL01000001">
    <property type="protein sequence ID" value="GEP67498.1"/>
    <property type="molecule type" value="Genomic_DNA"/>
</dbReference>
<evidence type="ECO:0000313" key="4">
    <source>
        <dbReference type="Proteomes" id="UP000321798"/>
    </source>
</evidence>
<evidence type="ECO:0000313" key="3">
    <source>
        <dbReference type="EMBL" id="GEP67498.1"/>
    </source>
</evidence>
<keyword evidence="2" id="KW-0732">Signal</keyword>
<evidence type="ECO:0008006" key="5">
    <source>
        <dbReference type="Google" id="ProtNLM"/>
    </source>
</evidence>
<protein>
    <recommendedName>
        <fullName evidence="5">FMN-binding domain-containing protein</fullName>
    </recommendedName>
</protein>
<accession>A0A512P8G7</accession>
<feature type="signal peptide" evidence="2">
    <location>
        <begin position="1"/>
        <end position="26"/>
    </location>
</feature>
<name>A0A512P8G7_9CELL</name>
<proteinExistence type="predicted"/>
<feature type="chain" id="PRO_5039613891" description="FMN-binding domain-containing protein" evidence="2">
    <location>
        <begin position="27"/>
        <end position="137"/>
    </location>
</feature>
<sequence>MSTTPARRALLLVTAASALTTAACSGADGAVSTDRQDPADHPDGTYTATGWYDDGAASLEVTVTLAADAITAVDVTPTATDPAVLDEQVRFAEDIGQIVLGVDIDTVEVGWVAGSSATPRGFNDALRQIKEQATDVG</sequence>
<organism evidence="3 4">
    <name type="scientific">Cellulomonas soli</name>
    <dbReference type="NCBI Taxonomy" id="931535"/>
    <lineage>
        <taxon>Bacteria</taxon>
        <taxon>Bacillati</taxon>
        <taxon>Actinomycetota</taxon>
        <taxon>Actinomycetes</taxon>
        <taxon>Micrococcales</taxon>
        <taxon>Cellulomonadaceae</taxon>
        <taxon>Cellulomonas</taxon>
    </lineage>
</organism>
<dbReference type="Proteomes" id="UP000321798">
    <property type="component" value="Unassembled WGS sequence"/>
</dbReference>
<dbReference type="AlphaFoldDB" id="A0A512P8G7"/>
<evidence type="ECO:0000256" key="1">
    <source>
        <dbReference type="SAM" id="MobiDB-lite"/>
    </source>
</evidence>
<reference evidence="3 4" key="1">
    <citation type="submission" date="2019-07" db="EMBL/GenBank/DDBJ databases">
        <title>Whole genome shotgun sequence of Cellulomonas soli NBRC 109434.</title>
        <authorList>
            <person name="Hosoyama A."/>
            <person name="Uohara A."/>
            <person name="Ohji S."/>
            <person name="Ichikawa N."/>
        </authorList>
    </citation>
    <scope>NUCLEOTIDE SEQUENCE [LARGE SCALE GENOMIC DNA]</scope>
    <source>
        <strain evidence="3 4">NBRC 109434</strain>
    </source>
</reference>
<gene>
    <name evidence="3" type="ORF">CSO01_02130</name>
</gene>
<dbReference type="PROSITE" id="PS51257">
    <property type="entry name" value="PROKAR_LIPOPROTEIN"/>
    <property type="match status" value="1"/>
</dbReference>
<feature type="region of interest" description="Disordered" evidence="1">
    <location>
        <begin position="27"/>
        <end position="46"/>
    </location>
</feature>
<evidence type="ECO:0000256" key="2">
    <source>
        <dbReference type="SAM" id="SignalP"/>
    </source>
</evidence>
<keyword evidence="4" id="KW-1185">Reference proteome</keyword>
<dbReference type="RefSeq" id="WP_179561609.1">
    <property type="nucleotide sequence ID" value="NZ_BAABBJ010000005.1"/>
</dbReference>
<feature type="compositionally biased region" description="Basic and acidic residues" evidence="1">
    <location>
        <begin position="34"/>
        <end position="43"/>
    </location>
</feature>